<name>A0ABU6QPH2_9FABA</name>
<evidence type="ECO:0000256" key="1">
    <source>
        <dbReference type="SAM" id="MobiDB-lite"/>
    </source>
</evidence>
<feature type="compositionally biased region" description="Polar residues" evidence="1">
    <location>
        <begin position="1"/>
        <end position="23"/>
    </location>
</feature>
<comment type="caution">
    <text evidence="2">The sequence shown here is derived from an EMBL/GenBank/DDBJ whole genome shotgun (WGS) entry which is preliminary data.</text>
</comment>
<dbReference type="EMBL" id="JASCZI010000933">
    <property type="protein sequence ID" value="MED6113845.1"/>
    <property type="molecule type" value="Genomic_DNA"/>
</dbReference>
<organism evidence="2 3">
    <name type="scientific">Stylosanthes scabra</name>
    <dbReference type="NCBI Taxonomy" id="79078"/>
    <lineage>
        <taxon>Eukaryota</taxon>
        <taxon>Viridiplantae</taxon>
        <taxon>Streptophyta</taxon>
        <taxon>Embryophyta</taxon>
        <taxon>Tracheophyta</taxon>
        <taxon>Spermatophyta</taxon>
        <taxon>Magnoliopsida</taxon>
        <taxon>eudicotyledons</taxon>
        <taxon>Gunneridae</taxon>
        <taxon>Pentapetalae</taxon>
        <taxon>rosids</taxon>
        <taxon>fabids</taxon>
        <taxon>Fabales</taxon>
        <taxon>Fabaceae</taxon>
        <taxon>Papilionoideae</taxon>
        <taxon>50 kb inversion clade</taxon>
        <taxon>dalbergioids sensu lato</taxon>
        <taxon>Dalbergieae</taxon>
        <taxon>Pterocarpus clade</taxon>
        <taxon>Stylosanthes</taxon>
    </lineage>
</organism>
<feature type="non-terminal residue" evidence="2">
    <location>
        <position position="1"/>
    </location>
</feature>
<sequence length="86" mass="9307">KKDPSPQESGPSRRSSPTPQYSSLGPVIRPGSPALPSKMVPLLKVNEVKNGLGSLRVGNSFCYLKVGCAMAMILRVRRQVKKSREG</sequence>
<evidence type="ECO:0000313" key="2">
    <source>
        <dbReference type="EMBL" id="MED6113845.1"/>
    </source>
</evidence>
<evidence type="ECO:0000313" key="3">
    <source>
        <dbReference type="Proteomes" id="UP001341840"/>
    </source>
</evidence>
<protein>
    <submittedName>
        <fullName evidence="2">Uncharacterized protein</fullName>
    </submittedName>
</protein>
<reference evidence="2 3" key="1">
    <citation type="journal article" date="2023" name="Plants (Basel)">
        <title>Bridging the Gap: Combining Genomics and Transcriptomics Approaches to Understand Stylosanthes scabra, an Orphan Legume from the Brazilian Caatinga.</title>
        <authorList>
            <person name="Ferreira-Neto J.R.C."/>
            <person name="da Silva M.D."/>
            <person name="Binneck E."/>
            <person name="de Melo N.F."/>
            <person name="da Silva R.H."/>
            <person name="de Melo A.L.T.M."/>
            <person name="Pandolfi V."/>
            <person name="Bustamante F.O."/>
            <person name="Brasileiro-Vidal A.C."/>
            <person name="Benko-Iseppon A.M."/>
        </authorList>
    </citation>
    <scope>NUCLEOTIDE SEQUENCE [LARGE SCALE GENOMIC DNA]</scope>
    <source>
        <tissue evidence="2">Leaves</tissue>
    </source>
</reference>
<feature type="region of interest" description="Disordered" evidence="1">
    <location>
        <begin position="1"/>
        <end position="32"/>
    </location>
</feature>
<dbReference type="Proteomes" id="UP001341840">
    <property type="component" value="Unassembled WGS sequence"/>
</dbReference>
<proteinExistence type="predicted"/>
<accession>A0ABU6QPH2</accession>
<keyword evidence="3" id="KW-1185">Reference proteome</keyword>
<gene>
    <name evidence="2" type="ORF">PIB30_074650</name>
</gene>